<protein>
    <recommendedName>
        <fullName evidence="1">NADP-dependent oxidoreductase domain-containing protein</fullName>
    </recommendedName>
</protein>
<dbReference type="Gene3D" id="3.20.20.100">
    <property type="entry name" value="NADP-dependent oxidoreductase domain"/>
    <property type="match status" value="1"/>
</dbReference>
<dbReference type="Proteomes" id="UP001190700">
    <property type="component" value="Unassembled WGS sequence"/>
</dbReference>
<evidence type="ECO:0000313" key="3">
    <source>
        <dbReference type="Proteomes" id="UP001190700"/>
    </source>
</evidence>
<dbReference type="AlphaFoldDB" id="A0AAE0CGH9"/>
<comment type="caution">
    <text evidence="2">The sequence shown here is derived from an EMBL/GenBank/DDBJ whole genome shotgun (WGS) entry which is preliminary data.</text>
</comment>
<name>A0AAE0CGH9_9CHLO</name>
<gene>
    <name evidence="2" type="ORF">CYMTET_36163</name>
</gene>
<feature type="domain" description="NADP-dependent oxidoreductase" evidence="1">
    <location>
        <begin position="18"/>
        <end position="82"/>
    </location>
</feature>
<keyword evidence="3" id="KW-1185">Reference proteome</keyword>
<evidence type="ECO:0000259" key="1">
    <source>
        <dbReference type="Pfam" id="PF00248"/>
    </source>
</evidence>
<organism evidence="2 3">
    <name type="scientific">Cymbomonas tetramitiformis</name>
    <dbReference type="NCBI Taxonomy" id="36881"/>
    <lineage>
        <taxon>Eukaryota</taxon>
        <taxon>Viridiplantae</taxon>
        <taxon>Chlorophyta</taxon>
        <taxon>Pyramimonadophyceae</taxon>
        <taxon>Pyramimonadales</taxon>
        <taxon>Pyramimonadaceae</taxon>
        <taxon>Cymbomonas</taxon>
    </lineage>
</organism>
<dbReference type="Pfam" id="PF00248">
    <property type="entry name" value="Aldo_ket_red"/>
    <property type="match status" value="1"/>
</dbReference>
<evidence type="ECO:0000313" key="2">
    <source>
        <dbReference type="EMBL" id="KAK3254627.1"/>
    </source>
</evidence>
<proteinExistence type="predicted"/>
<dbReference type="EMBL" id="LGRX02023344">
    <property type="protein sequence ID" value="KAK3254627.1"/>
    <property type="molecule type" value="Genomic_DNA"/>
</dbReference>
<dbReference type="InterPro" id="IPR023210">
    <property type="entry name" value="NADP_OxRdtase_dom"/>
</dbReference>
<dbReference type="InterPro" id="IPR036812">
    <property type="entry name" value="NAD(P)_OxRdtase_dom_sf"/>
</dbReference>
<accession>A0AAE0CGH9</accession>
<reference evidence="2 3" key="1">
    <citation type="journal article" date="2015" name="Genome Biol. Evol.">
        <title>Comparative Genomics of a Bacterivorous Green Alga Reveals Evolutionary Causalities and Consequences of Phago-Mixotrophic Mode of Nutrition.</title>
        <authorList>
            <person name="Burns J.A."/>
            <person name="Paasch A."/>
            <person name="Narechania A."/>
            <person name="Kim E."/>
        </authorList>
    </citation>
    <scope>NUCLEOTIDE SEQUENCE [LARGE SCALE GENOMIC DNA]</scope>
    <source>
        <strain evidence="2 3">PLY_AMNH</strain>
    </source>
</reference>
<dbReference type="SUPFAM" id="SSF51430">
    <property type="entry name" value="NAD(P)-linked oxidoreductase"/>
    <property type="match status" value="1"/>
</dbReference>
<sequence length="95" mass="10267">MGHQASSFCDSLDVVEPLIALMQEIGHVHGEKSPSQVALNWCLCKGVVPIPGVKTPQQAQQVRGAMGWRLTPSEVKALDDASEGIRTLGAPFEEW</sequence>